<dbReference type="FunFam" id="2.60.40.60:FF:000123">
    <property type="entry name" value="Protocadherin beta 4"/>
    <property type="match status" value="1"/>
</dbReference>
<dbReference type="InterPro" id="IPR020894">
    <property type="entry name" value="Cadherin_CS"/>
</dbReference>
<evidence type="ECO:0000313" key="17">
    <source>
        <dbReference type="Proteomes" id="UP000678393"/>
    </source>
</evidence>
<comment type="subcellular location">
    <subcellularLocation>
        <location evidence="1">Cell membrane</location>
        <topology evidence="1">Single-pass type I membrane protein</topology>
    </subcellularLocation>
</comment>
<organism evidence="16 17">
    <name type="scientific">Candidula unifasciata</name>
    <dbReference type="NCBI Taxonomy" id="100452"/>
    <lineage>
        <taxon>Eukaryota</taxon>
        <taxon>Metazoa</taxon>
        <taxon>Spiralia</taxon>
        <taxon>Lophotrochozoa</taxon>
        <taxon>Mollusca</taxon>
        <taxon>Gastropoda</taxon>
        <taxon>Heterobranchia</taxon>
        <taxon>Euthyneura</taxon>
        <taxon>Panpulmonata</taxon>
        <taxon>Eupulmonata</taxon>
        <taxon>Stylommatophora</taxon>
        <taxon>Helicina</taxon>
        <taxon>Helicoidea</taxon>
        <taxon>Geomitridae</taxon>
        <taxon>Candidula</taxon>
    </lineage>
</organism>
<dbReference type="SMART" id="SM00112">
    <property type="entry name" value="CA"/>
    <property type="match status" value="7"/>
</dbReference>
<keyword evidence="4" id="KW-0479">Metal-binding</keyword>
<name>A0A8S4A3L9_9EUPU</name>
<feature type="domain" description="Cadherin" evidence="15">
    <location>
        <begin position="390"/>
        <end position="485"/>
    </location>
</feature>
<reference evidence="16" key="1">
    <citation type="submission" date="2021-04" db="EMBL/GenBank/DDBJ databases">
        <authorList>
            <consortium name="Molecular Ecology Group"/>
        </authorList>
    </citation>
    <scope>NUCLEOTIDE SEQUENCE</scope>
</reference>
<dbReference type="EMBL" id="CAJHNH020008537">
    <property type="protein sequence ID" value="CAG5136473.1"/>
    <property type="molecule type" value="Genomic_DNA"/>
</dbReference>
<dbReference type="CDD" id="cd11304">
    <property type="entry name" value="Cadherin_repeat"/>
    <property type="match status" value="7"/>
</dbReference>
<evidence type="ECO:0000313" key="16">
    <source>
        <dbReference type="EMBL" id="CAG5136473.1"/>
    </source>
</evidence>
<evidence type="ECO:0000259" key="15">
    <source>
        <dbReference type="PROSITE" id="PS50268"/>
    </source>
</evidence>
<accession>A0A8S4A3L9</accession>
<keyword evidence="10 14" id="KW-0472">Membrane</keyword>
<feature type="domain" description="Cadherin" evidence="15">
    <location>
        <begin position="486"/>
        <end position="588"/>
    </location>
</feature>
<dbReference type="Pfam" id="PF00028">
    <property type="entry name" value="Cadherin"/>
    <property type="match status" value="5"/>
</dbReference>
<keyword evidence="8" id="KW-0130">Cell adhesion</keyword>
<evidence type="ECO:0000256" key="9">
    <source>
        <dbReference type="ARBA" id="ARBA00022989"/>
    </source>
</evidence>
<dbReference type="InterPro" id="IPR013164">
    <property type="entry name" value="Cadherin_N"/>
</dbReference>
<keyword evidence="2" id="KW-1003">Cell membrane</keyword>
<feature type="region of interest" description="Disordered" evidence="13">
    <location>
        <begin position="979"/>
        <end position="1044"/>
    </location>
</feature>
<evidence type="ECO:0000256" key="1">
    <source>
        <dbReference type="ARBA" id="ARBA00004251"/>
    </source>
</evidence>
<feature type="compositionally biased region" description="Polar residues" evidence="13">
    <location>
        <begin position="879"/>
        <end position="890"/>
    </location>
</feature>
<feature type="domain" description="Cadherin" evidence="15">
    <location>
        <begin position="74"/>
        <end position="156"/>
    </location>
</feature>
<dbReference type="Proteomes" id="UP000678393">
    <property type="component" value="Unassembled WGS sequence"/>
</dbReference>
<dbReference type="InterPro" id="IPR002126">
    <property type="entry name" value="Cadherin-like_dom"/>
</dbReference>
<dbReference type="GO" id="GO:0005886">
    <property type="term" value="C:plasma membrane"/>
    <property type="evidence" value="ECO:0007669"/>
    <property type="project" value="UniProtKB-SubCell"/>
</dbReference>
<feature type="domain" description="Cadherin" evidence="15">
    <location>
        <begin position="589"/>
        <end position="694"/>
    </location>
</feature>
<evidence type="ECO:0000256" key="11">
    <source>
        <dbReference type="ARBA" id="ARBA00023180"/>
    </source>
</evidence>
<dbReference type="PROSITE" id="PS50268">
    <property type="entry name" value="CADHERIN_2"/>
    <property type="match status" value="7"/>
</dbReference>
<evidence type="ECO:0000256" key="7">
    <source>
        <dbReference type="ARBA" id="ARBA00022837"/>
    </source>
</evidence>
<dbReference type="PROSITE" id="PS00232">
    <property type="entry name" value="CADHERIN_1"/>
    <property type="match status" value="3"/>
</dbReference>
<dbReference type="PANTHER" id="PTHR24028:SF146">
    <property type="entry name" value="CADHERIN 96CB, ISOFORM D-RELATED"/>
    <property type="match status" value="1"/>
</dbReference>
<dbReference type="GO" id="GO:0007156">
    <property type="term" value="P:homophilic cell adhesion via plasma membrane adhesion molecules"/>
    <property type="evidence" value="ECO:0007669"/>
    <property type="project" value="InterPro"/>
</dbReference>
<dbReference type="InterPro" id="IPR050174">
    <property type="entry name" value="Protocadherin/Cadherin-CA"/>
</dbReference>
<evidence type="ECO:0000256" key="14">
    <source>
        <dbReference type="SAM" id="Phobius"/>
    </source>
</evidence>
<keyword evidence="9 14" id="KW-1133">Transmembrane helix</keyword>
<dbReference type="Pfam" id="PF08266">
    <property type="entry name" value="Cadherin_2"/>
    <property type="match status" value="1"/>
</dbReference>
<keyword evidence="11" id="KW-0325">Glycoprotein</keyword>
<keyword evidence="5" id="KW-0732">Signal</keyword>
<dbReference type="Gene3D" id="2.60.40.60">
    <property type="entry name" value="Cadherins"/>
    <property type="match status" value="7"/>
</dbReference>
<feature type="domain" description="Cadherin" evidence="15">
    <location>
        <begin position="698"/>
        <end position="804"/>
    </location>
</feature>
<protein>
    <recommendedName>
        <fullName evidence="15">Cadherin domain-containing protein</fullName>
    </recommendedName>
</protein>
<evidence type="ECO:0000256" key="5">
    <source>
        <dbReference type="ARBA" id="ARBA00022729"/>
    </source>
</evidence>
<evidence type="ECO:0000256" key="3">
    <source>
        <dbReference type="ARBA" id="ARBA00022692"/>
    </source>
</evidence>
<keyword evidence="7 12" id="KW-0106">Calcium</keyword>
<keyword evidence="3 14" id="KW-0812">Transmembrane</keyword>
<keyword evidence="17" id="KW-1185">Reference proteome</keyword>
<evidence type="ECO:0000256" key="8">
    <source>
        <dbReference type="ARBA" id="ARBA00022889"/>
    </source>
</evidence>
<evidence type="ECO:0000256" key="4">
    <source>
        <dbReference type="ARBA" id="ARBA00022723"/>
    </source>
</evidence>
<feature type="domain" description="Cadherin" evidence="15">
    <location>
        <begin position="158"/>
        <end position="268"/>
    </location>
</feature>
<dbReference type="OrthoDB" id="6252479at2759"/>
<dbReference type="AlphaFoldDB" id="A0A8S4A3L9"/>
<feature type="transmembrane region" description="Helical" evidence="14">
    <location>
        <begin position="804"/>
        <end position="832"/>
    </location>
</feature>
<dbReference type="PANTHER" id="PTHR24028">
    <property type="entry name" value="CADHERIN-87A"/>
    <property type="match status" value="1"/>
</dbReference>
<dbReference type="GO" id="GO:0005509">
    <property type="term" value="F:calcium ion binding"/>
    <property type="evidence" value="ECO:0007669"/>
    <property type="project" value="UniProtKB-UniRule"/>
</dbReference>
<dbReference type="FunFam" id="2.60.40.60:FF:000020">
    <property type="entry name" value="Dachsous cadherin-related 1b"/>
    <property type="match status" value="1"/>
</dbReference>
<feature type="region of interest" description="Disordered" evidence="13">
    <location>
        <begin position="871"/>
        <end position="903"/>
    </location>
</feature>
<gene>
    <name evidence="16" type="ORF">CUNI_LOCUS22031</name>
</gene>
<dbReference type="InterPro" id="IPR015919">
    <property type="entry name" value="Cadherin-like_sf"/>
</dbReference>
<dbReference type="SUPFAM" id="SSF49313">
    <property type="entry name" value="Cadherin-like"/>
    <property type="match status" value="7"/>
</dbReference>
<proteinExistence type="predicted"/>
<dbReference type="FunFam" id="2.60.40.60:FF:000007">
    <property type="entry name" value="Protocadherin alpha 2"/>
    <property type="match status" value="1"/>
</dbReference>
<sequence length="1092" mass="119765">MAIFSECLGSVRPLCMIGHMLSSSFVLVYISLSLMKGCSCQNSSLVFSQQEEGRIGHFVGSVAEYVNTLSTVGEGDRSSLRYSMLPDSSGYSSLFTIDSVSGNLSLAKRVDRESICPLSNSCEVRFRVAVSGRDNFFITVPATVNILDVNDNSPTFPPPGEVDIHISEAASFNFTHVIASATDADTSEKFGVLSYTLEPPSDTFLVVMTRNFVGTSHVNLLVKQKLDREVQERYKLLVVAKDGGDPPRSGSLTVNVVVDDVNDNDPTFSNKVYSASFGEEKEQGYKIITVEATDNDVGDNGKIVYELNSVLSGNSEITDKIHVDRATGELSLQQRITSGEYRFVIDARDLGNPPRSDQAVVKVTVLDTINNQPIVRLNPVQIGALPIGWVSEGSRESTVVAVISVEDNDTGKNGSVSCQSLDSFFQLQLLETKRYKLMLAKTLDRETNNSLTVEIVCKDEGNPSLNSTTSFIVNVFDINDNSPVFLESSYTQAIPENNLIDSTVLVVSASDMDDGQNGAVEYMLRGDEGNFRIISESGVIKASRRFDREQVAKYTFQVLAVDRGSPSLTGTASVTVVISDVNDVAPGFSQDSYKFQIYENNNPGSIVGNITVFDPDLESGGVVVLTLKSMTDIDNVPFVVTSDGVLSSRGKLDREETDTYHFYVIATDQGRQKLSSSATITVQILDVNDNRPTFVFPSDQNFTSYISTPVDQDSAILRVDVNDSDGNQNAFITYTLAASNASRLFRIGLFDGQVFANTDLGTSEAGIYFLDINVTDQGVPQLWDVRTLYIVIQSKYSNTDDDKWHLHVLIIACIVCGTIIVSGVILMVICMVRKQDKMASLQTTESLFPRKQLTDNKYSIDDGQHRRQVVVKKPEDFHSTSSNETATTGDSGLGSDEDMSTSLEQAAPPSVFTELATPIDRPVLWSRVNPNTGRSASSSPQHYLVQQTAMKSNSIVRFHSHVTDKQPAWLPERTYFKQPQNSTFSTSRGQQSKHPTASAPSQGHQNHYHQSLQNIPQRPPQTTPHTQFEFGPKSSIPLQGHGQKQISFLSQSSFGDDNSDLNTTTSGSYSVASDDAERFYSLADARVKDMYV</sequence>
<feature type="domain" description="Cadherin" evidence="15">
    <location>
        <begin position="269"/>
        <end position="375"/>
    </location>
</feature>
<comment type="caution">
    <text evidence="16">The sequence shown here is derived from an EMBL/GenBank/DDBJ whole genome shotgun (WGS) entry which is preliminary data.</text>
</comment>
<evidence type="ECO:0000256" key="12">
    <source>
        <dbReference type="PROSITE-ProRule" id="PRU00043"/>
    </source>
</evidence>
<evidence type="ECO:0000256" key="10">
    <source>
        <dbReference type="ARBA" id="ARBA00023136"/>
    </source>
</evidence>
<evidence type="ECO:0000256" key="6">
    <source>
        <dbReference type="ARBA" id="ARBA00022737"/>
    </source>
</evidence>
<dbReference type="PRINTS" id="PR00205">
    <property type="entry name" value="CADHERIN"/>
</dbReference>
<evidence type="ECO:0000256" key="13">
    <source>
        <dbReference type="SAM" id="MobiDB-lite"/>
    </source>
</evidence>
<keyword evidence="6" id="KW-0677">Repeat</keyword>
<feature type="compositionally biased region" description="Polar residues" evidence="13">
    <location>
        <begin position="979"/>
        <end position="1015"/>
    </location>
</feature>
<evidence type="ECO:0000256" key="2">
    <source>
        <dbReference type="ARBA" id="ARBA00022475"/>
    </source>
</evidence>